<proteinExistence type="predicted"/>
<dbReference type="Proteomes" id="UP001444071">
    <property type="component" value="Unassembled WGS sequence"/>
</dbReference>
<gene>
    <name evidence="1" type="ORF">XENORESO_016990</name>
</gene>
<keyword evidence="2" id="KW-1185">Reference proteome</keyword>
<comment type="caution">
    <text evidence="1">The sequence shown here is derived from an EMBL/GenBank/DDBJ whole genome shotgun (WGS) entry which is preliminary data.</text>
</comment>
<evidence type="ECO:0000313" key="1">
    <source>
        <dbReference type="EMBL" id="MEQ2258344.1"/>
    </source>
</evidence>
<name>A0ABV0VMY3_9TELE</name>
<accession>A0ABV0VMY3</accession>
<protein>
    <submittedName>
        <fullName evidence="1">Uncharacterized protein</fullName>
    </submittedName>
</protein>
<evidence type="ECO:0000313" key="2">
    <source>
        <dbReference type="Proteomes" id="UP001444071"/>
    </source>
</evidence>
<reference evidence="1 2" key="1">
    <citation type="submission" date="2021-06" db="EMBL/GenBank/DDBJ databases">
        <authorList>
            <person name="Palmer J.M."/>
        </authorList>
    </citation>
    <scope>NUCLEOTIDE SEQUENCE [LARGE SCALE GENOMIC DNA]</scope>
    <source>
        <strain evidence="1 2">XR_2019</strain>
        <tissue evidence="1">Muscle</tissue>
    </source>
</reference>
<dbReference type="EMBL" id="JAHRIM010000576">
    <property type="protein sequence ID" value="MEQ2258344.1"/>
    <property type="molecule type" value="Genomic_DNA"/>
</dbReference>
<organism evidence="1 2">
    <name type="scientific">Xenotaenia resolanae</name>
    <dbReference type="NCBI Taxonomy" id="208358"/>
    <lineage>
        <taxon>Eukaryota</taxon>
        <taxon>Metazoa</taxon>
        <taxon>Chordata</taxon>
        <taxon>Craniata</taxon>
        <taxon>Vertebrata</taxon>
        <taxon>Euteleostomi</taxon>
        <taxon>Actinopterygii</taxon>
        <taxon>Neopterygii</taxon>
        <taxon>Teleostei</taxon>
        <taxon>Neoteleostei</taxon>
        <taxon>Acanthomorphata</taxon>
        <taxon>Ovalentaria</taxon>
        <taxon>Atherinomorphae</taxon>
        <taxon>Cyprinodontiformes</taxon>
        <taxon>Goodeidae</taxon>
        <taxon>Xenotaenia</taxon>
    </lineage>
</organism>
<sequence length="113" mass="13145">MLLSRFSCGPTELWKWTRCSPSANHTLPYGSGERFYDQHAEEPVWLAVRTSPVWTCYVTTPVPGGLNVSQHGSIFIEWPHRSLWTSRTPVWTSRLGNLLLHVQTYHFFRDKNK</sequence>